<keyword evidence="3 10" id="KW-0285">Flavoprotein</keyword>
<keyword evidence="4 10" id="KW-0808">Transferase</keyword>
<evidence type="ECO:0000256" key="1">
    <source>
        <dbReference type="ARBA" id="ARBA00011955"/>
    </source>
</evidence>
<dbReference type="AlphaFoldDB" id="A0A9X0QG18"/>
<sequence>MPRLIQTLRAAAISVAFVLSGTGSGVTQQKSLVLFHDVHRAMGSEFTIDLYAPNQETADQWMQLSFEEVDRIEALLSNYQPTSELSRISREAGTHPVTTDPETFDFLQTALSWSSRSDGAFDITVGPLMRAWGFFFNHGRIPTEEELLALKKQTGWNNIHLDASTRTVSFINYSSMELDPGGIGKGYAVDRVVALLRQQHVSAALISAGSSTIYAISAPPGSKGWLVNIADPAHAGSTLSTILLADTSLSTSACTEKFFIKDGHRYCHILDPHTMHPVENMLQTTVVAPSATDSDALSTATFVMGSDASALLLQSCPQTEAVIVSGTPDSPRYRAIHWPNPLHETK</sequence>
<comment type="catalytic activity">
    <reaction evidence="9 10">
        <text>L-threonyl-[protein] + FAD = FMN-L-threonyl-[protein] + AMP + H(+)</text>
        <dbReference type="Rhea" id="RHEA:36847"/>
        <dbReference type="Rhea" id="RHEA-COMP:11060"/>
        <dbReference type="Rhea" id="RHEA-COMP:11061"/>
        <dbReference type="ChEBI" id="CHEBI:15378"/>
        <dbReference type="ChEBI" id="CHEBI:30013"/>
        <dbReference type="ChEBI" id="CHEBI:57692"/>
        <dbReference type="ChEBI" id="CHEBI:74257"/>
        <dbReference type="ChEBI" id="CHEBI:456215"/>
        <dbReference type="EC" id="2.7.1.180"/>
    </reaction>
</comment>
<dbReference type="RefSeq" id="WP_183978552.1">
    <property type="nucleotide sequence ID" value="NZ_JACHEB010000007.1"/>
</dbReference>
<dbReference type="Pfam" id="PF02424">
    <property type="entry name" value="ApbE"/>
    <property type="match status" value="1"/>
</dbReference>
<protein>
    <recommendedName>
        <fullName evidence="2 10">FAD:protein FMN transferase</fullName>
        <ecNumber evidence="1 10">2.7.1.180</ecNumber>
    </recommendedName>
    <alternativeName>
        <fullName evidence="8 10">Flavin transferase</fullName>
    </alternativeName>
</protein>
<feature type="binding site" evidence="11">
    <location>
        <position position="299"/>
    </location>
    <ligand>
        <name>Mg(2+)</name>
        <dbReference type="ChEBI" id="CHEBI:18420"/>
    </ligand>
</feature>
<keyword evidence="7 10" id="KW-0460">Magnesium</keyword>
<feature type="binding site" evidence="11">
    <location>
        <position position="295"/>
    </location>
    <ligand>
        <name>Mg(2+)</name>
        <dbReference type="ChEBI" id="CHEBI:18420"/>
    </ligand>
</feature>
<keyword evidence="13" id="KW-1185">Reference proteome</keyword>
<dbReference type="SUPFAM" id="SSF143631">
    <property type="entry name" value="ApbE-like"/>
    <property type="match status" value="1"/>
</dbReference>
<dbReference type="GO" id="GO:0046872">
    <property type="term" value="F:metal ion binding"/>
    <property type="evidence" value="ECO:0007669"/>
    <property type="project" value="UniProtKB-UniRule"/>
</dbReference>
<dbReference type="PANTHER" id="PTHR30040:SF2">
    <property type="entry name" value="FAD:PROTEIN FMN TRANSFERASE"/>
    <property type="match status" value="1"/>
</dbReference>
<keyword evidence="5 10" id="KW-0479">Metal-binding</keyword>
<evidence type="ECO:0000256" key="5">
    <source>
        <dbReference type="ARBA" id="ARBA00022723"/>
    </source>
</evidence>
<proteinExistence type="inferred from homology"/>
<evidence type="ECO:0000256" key="6">
    <source>
        <dbReference type="ARBA" id="ARBA00022827"/>
    </source>
</evidence>
<dbReference type="EC" id="2.7.1.180" evidence="1 10"/>
<keyword evidence="12" id="KW-0449">Lipoprotein</keyword>
<gene>
    <name evidence="12" type="ORF">HDF14_003398</name>
</gene>
<feature type="binding site" evidence="11">
    <location>
        <position position="182"/>
    </location>
    <ligand>
        <name>Mg(2+)</name>
        <dbReference type="ChEBI" id="CHEBI:18420"/>
    </ligand>
</feature>
<evidence type="ECO:0000256" key="2">
    <source>
        <dbReference type="ARBA" id="ARBA00016337"/>
    </source>
</evidence>
<dbReference type="PANTHER" id="PTHR30040">
    <property type="entry name" value="THIAMINE BIOSYNTHESIS LIPOPROTEIN APBE"/>
    <property type="match status" value="1"/>
</dbReference>
<keyword evidence="6 10" id="KW-0274">FAD</keyword>
<dbReference type="PIRSF" id="PIRSF006268">
    <property type="entry name" value="ApbE"/>
    <property type="match status" value="1"/>
</dbReference>
<name>A0A9X0QG18_9BACT</name>
<comment type="caution">
    <text evidence="12">The sequence shown here is derived from an EMBL/GenBank/DDBJ whole genome shotgun (WGS) entry which is preliminary data.</text>
</comment>
<dbReference type="Gene3D" id="3.10.520.10">
    <property type="entry name" value="ApbE-like domains"/>
    <property type="match status" value="1"/>
</dbReference>
<evidence type="ECO:0000256" key="11">
    <source>
        <dbReference type="PIRSR" id="PIRSR006268-2"/>
    </source>
</evidence>
<dbReference type="InterPro" id="IPR024932">
    <property type="entry name" value="ApbE"/>
</dbReference>
<evidence type="ECO:0000256" key="7">
    <source>
        <dbReference type="ARBA" id="ARBA00022842"/>
    </source>
</evidence>
<evidence type="ECO:0000256" key="10">
    <source>
        <dbReference type="PIRNR" id="PIRNR006268"/>
    </source>
</evidence>
<evidence type="ECO:0000256" key="9">
    <source>
        <dbReference type="ARBA" id="ARBA00048540"/>
    </source>
</evidence>
<evidence type="ECO:0000313" key="12">
    <source>
        <dbReference type="EMBL" id="MBB5329776.1"/>
    </source>
</evidence>
<dbReference type="InterPro" id="IPR003374">
    <property type="entry name" value="ApbE-like_sf"/>
</dbReference>
<organism evidence="12 13">
    <name type="scientific">Tunturiibacter gelidiferens</name>
    <dbReference type="NCBI Taxonomy" id="3069689"/>
    <lineage>
        <taxon>Bacteria</taxon>
        <taxon>Pseudomonadati</taxon>
        <taxon>Acidobacteriota</taxon>
        <taxon>Terriglobia</taxon>
        <taxon>Terriglobales</taxon>
        <taxon>Acidobacteriaceae</taxon>
        <taxon>Tunturiibacter</taxon>
    </lineage>
</organism>
<evidence type="ECO:0000313" key="13">
    <source>
        <dbReference type="Proteomes" id="UP000535182"/>
    </source>
</evidence>
<evidence type="ECO:0000256" key="8">
    <source>
        <dbReference type="ARBA" id="ARBA00031306"/>
    </source>
</evidence>
<comment type="similarity">
    <text evidence="10">Belongs to the ApbE family.</text>
</comment>
<reference evidence="12 13" key="1">
    <citation type="submission" date="2020-08" db="EMBL/GenBank/DDBJ databases">
        <title>Genomic Encyclopedia of Type Strains, Phase IV (KMG-V): Genome sequencing to study the core and pangenomes of soil and plant-associated prokaryotes.</title>
        <authorList>
            <person name="Whitman W."/>
        </authorList>
    </citation>
    <scope>NUCLEOTIDE SEQUENCE [LARGE SCALE GENOMIC DNA]</scope>
    <source>
        <strain evidence="12 13">X5P2</strain>
    </source>
</reference>
<evidence type="ECO:0000256" key="4">
    <source>
        <dbReference type="ARBA" id="ARBA00022679"/>
    </source>
</evidence>
<dbReference type="Proteomes" id="UP000535182">
    <property type="component" value="Unassembled WGS sequence"/>
</dbReference>
<comment type="cofactor">
    <cofactor evidence="11">
        <name>Mg(2+)</name>
        <dbReference type="ChEBI" id="CHEBI:18420"/>
    </cofactor>
    <cofactor evidence="11">
        <name>Mn(2+)</name>
        <dbReference type="ChEBI" id="CHEBI:29035"/>
    </cofactor>
    <text evidence="11">Magnesium. Can also use manganese.</text>
</comment>
<evidence type="ECO:0000256" key="3">
    <source>
        <dbReference type="ARBA" id="ARBA00022630"/>
    </source>
</evidence>
<dbReference type="EMBL" id="JACHEB010000007">
    <property type="protein sequence ID" value="MBB5329776.1"/>
    <property type="molecule type" value="Genomic_DNA"/>
</dbReference>
<accession>A0A9X0QG18</accession>
<dbReference type="GO" id="GO:0016740">
    <property type="term" value="F:transferase activity"/>
    <property type="evidence" value="ECO:0007669"/>
    <property type="project" value="UniProtKB-UniRule"/>
</dbReference>